<dbReference type="GO" id="GO:0006354">
    <property type="term" value="P:DNA-templated transcription elongation"/>
    <property type="evidence" value="ECO:0007669"/>
    <property type="project" value="InterPro"/>
</dbReference>
<dbReference type="SUPFAM" id="SSF82679">
    <property type="entry name" value="N-utilization substance G protein NusG, N-terminal domain"/>
    <property type="match status" value="1"/>
</dbReference>
<evidence type="ECO:0000256" key="3">
    <source>
        <dbReference type="ARBA" id="ARBA00023163"/>
    </source>
</evidence>
<dbReference type="Gene3D" id="3.30.70.940">
    <property type="entry name" value="NusG, N-terminal domain"/>
    <property type="match status" value="1"/>
</dbReference>
<dbReference type="GO" id="GO:0005829">
    <property type="term" value="C:cytosol"/>
    <property type="evidence" value="ECO:0007669"/>
    <property type="project" value="TreeGrafter"/>
</dbReference>
<gene>
    <name evidence="5" type="ORF">CIT40_30730</name>
</gene>
<proteinExistence type="predicted"/>
<dbReference type="KEGG" id="brq:CIT40_30730"/>
<accession>A0A2U8Q1K3</accession>
<name>A0A2U8Q1K3_9BRAD</name>
<organism evidence="5 6">
    <name type="scientific">Bradyrhizobium amphicarpaeae</name>
    <dbReference type="NCBI Taxonomy" id="1404768"/>
    <lineage>
        <taxon>Bacteria</taxon>
        <taxon>Pseudomonadati</taxon>
        <taxon>Pseudomonadota</taxon>
        <taxon>Alphaproteobacteria</taxon>
        <taxon>Hyphomicrobiales</taxon>
        <taxon>Nitrobacteraceae</taxon>
        <taxon>Bradyrhizobium</taxon>
    </lineage>
</organism>
<dbReference type="InterPro" id="IPR043425">
    <property type="entry name" value="NusG-like"/>
</dbReference>
<dbReference type="PANTHER" id="PTHR30265">
    <property type="entry name" value="RHO-INTERACTING TRANSCRIPTION TERMINATION FACTOR NUSG"/>
    <property type="match status" value="1"/>
</dbReference>
<keyword evidence="3" id="KW-0804">Transcription</keyword>
<dbReference type="InterPro" id="IPR008991">
    <property type="entry name" value="Translation_prot_SH3-like_sf"/>
</dbReference>
<evidence type="ECO:0000313" key="5">
    <source>
        <dbReference type="EMBL" id="AWM03976.1"/>
    </source>
</evidence>
<evidence type="ECO:0000256" key="1">
    <source>
        <dbReference type="ARBA" id="ARBA00022814"/>
    </source>
</evidence>
<protein>
    <recommendedName>
        <fullName evidence="4">NusG-like N-terminal domain-containing protein</fullName>
    </recommendedName>
</protein>
<evidence type="ECO:0000313" key="6">
    <source>
        <dbReference type="Proteomes" id="UP000215884"/>
    </source>
</evidence>
<dbReference type="AlphaFoldDB" id="A0A2U8Q1K3"/>
<dbReference type="PANTHER" id="PTHR30265:SF2">
    <property type="entry name" value="TRANSCRIPTION TERMINATION_ANTITERMINATION PROTEIN NUSG"/>
    <property type="match status" value="1"/>
</dbReference>
<dbReference type="Proteomes" id="UP000215884">
    <property type="component" value="Chromosome"/>
</dbReference>
<sequence length="219" mass="24727">MVGGRRAASITGSITGRGRRMNMRVQQSKMLLAEPVPSCWYLLDVYPGRERDVMRWFGYYGLSGWYPAEISYVRRRGGELARKPHLGRRVVKPLVPGLIFVSDVDASGTKDQLMLSIPMVDGFHRIGDCWARMSPADMAPLRDIEAYLNTPRSLRRQRGKLRIGELVRVVDGPFSAFVGRLERLDSKGRLTVFLDAFKRGVSVQMNETQIEPITSTPRG</sequence>
<evidence type="ECO:0000259" key="4">
    <source>
        <dbReference type="Pfam" id="PF02357"/>
    </source>
</evidence>
<keyword evidence="6" id="KW-1185">Reference proteome</keyword>
<dbReference type="EMBL" id="CP029426">
    <property type="protein sequence ID" value="AWM03976.1"/>
    <property type="molecule type" value="Genomic_DNA"/>
</dbReference>
<keyword evidence="1" id="KW-0889">Transcription antitermination</keyword>
<dbReference type="SUPFAM" id="SSF50104">
    <property type="entry name" value="Translation proteins SH3-like domain"/>
    <property type="match status" value="1"/>
</dbReference>
<dbReference type="Pfam" id="PF02357">
    <property type="entry name" value="NusG"/>
    <property type="match status" value="1"/>
</dbReference>
<dbReference type="OrthoDB" id="8230715at2"/>
<dbReference type="InterPro" id="IPR006645">
    <property type="entry name" value="NGN-like_dom"/>
</dbReference>
<keyword evidence="2" id="KW-0805">Transcription regulation</keyword>
<reference evidence="5 6" key="1">
    <citation type="journal article" date="2017" name="Syst. Appl. Microbiol.">
        <title>Soybeans inoculated with root zone soils of Canadian native legumes harbour diverse and novel Bradyrhizobium spp. that possess agricultural potential.</title>
        <authorList>
            <person name="Bromfield E.S.P."/>
            <person name="Cloutier S."/>
            <person name="Tambong J.T."/>
            <person name="Tran Thi T.V."/>
        </authorList>
    </citation>
    <scope>NUCLEOTIDE SEQUENCE [LARGE SCALE GENOMIC DNA]</scope>
    <source>
        <strain evidence="5 6">39S1MB</strain>
    </source>
</reference>
<dbReference type="GO" id="GO:0031564">
    <property type="term" value="P:transcription antitermination"/>
    <property type="evidence" value="ECO:0007669"/>
    <property type="project" value="UniProtKB-KW"/>
</dbReference>
<feature type="domain" description="NusG-like N-terminal" evidence="4">
    <location>
        <begin position="39"/>
        <end position="139"/>
    </location>
</feature>
<dbReference type="InterPro" id="IPR036735">
    <property type="entry name" value="NGN_dom_sf"/>
</dbReference>
<reference evidence="5 6" key="2">
    <citation type="journal article" date="2019" name="Int. J. Syst. Evol. Microbiol.">
        <title>Description and complete genome sequence of Bradyrhizobium amphicarpaeae sp. nov., harbouring photosystem and nitrogen-fixation genes.</title>
        <authorList>
            <person name="Bromfield E.S.P."/>
            <person name="Cloutier S."/>
            <person name="Nguyen H.D.T."/>
        </authorList>
    </citation>
    <scope>NUCLEOTIDE SEQUENCE [LARGE SCALE GENOMIC DNA]</scope>
    <source>
        <strain evidence="5 6">39S1MB</strain>
    </source>
</reference>
<evidence type="ECO:0000256" key="2">
    <source>
        <dbReference type="ARBA" id="ARBA00023015"/>
    </source>
</evidence>
<dbReference type="CDD" id="cd06091">
    <property type="entry name" value="KOW_NusG"/>
    <property type="match status" value="1"/>
</dbReference>